<dbReference type="EMBL" id="CAJVPY010004307">
    <property type="protein sequence ID" value="CAG8615784.1"/>
    <property type="molecule type" value="Genomic_DNA"/>
</dbReference>
<organism evidence="2 3">
    <name type="scientific">Dentiscutata erythropus</name>
    <dbReference type="NCBI Taxonomy" id="1348616"/>
    <lineage>
        <taxon>Eukaryota</taxon>
        <taxon>Fungi</taxon>
        <taxon>Fungi incertae sedis</taxon>
        <taxon>Mucoromycota</taxon>
        <taxon>Glomeromycotina</taxon>
        <taxon>Glomeromycetes</taxon>
        <taxon>Diversisporales</taxon>
        <taxon>Gigasporaceae</taxon>
        <taxon>Dentiscutata</taxon>
    </lineage>
</organism>
<comment type="caution">
    <text evidence="2">The sequence shown here is derived from an EMBL/GenBank/DDBJ whole genome shotgun (WGS) entry which is preliminary data.</text>
</comment>
<reference evidence="2" key="1">
    <citation type="submission" date="2021-06" db="EMBL/GenBank/DDBJ databases">
        <authorList>
            <person name="Kallberg Y."/>
            <person name="Tangrot J."/>
            <person name="Rosling A."/>
        </authorList>
    </citation>
    <scope>NUCLEOTIDE SEQUENCE</scope>
    <source>
        <strain evidence="2">MA453B</strain>
    </source>
</reference>
<evidence type="ECO:0000313" key="2">
    <source>
        <dbReference type="EMBL" id="CAG8615784.1"/>
    </source>
</evidence>
<keyword evidence="3" id="KW-1185">Reference proteome</keyword>
<evidence type="ECO:0000256" key="1">
    <source>
        <dbReference type="SAM" id="MobiDB-lite"/>
    </source>
</evidence>
<dbReference type="Proteomes" id="UP000789405">
    <property type="component" value="Unassembled WGS sequence"/>
</dbReference>
<dbReference type="AlphaFoldDB" id="A0A9N9CXM9"/>
<sequence>MKNSSRSEVSESTTTPILSSPSSYNFLPETKISTLIVSHPEETSFESVSANNISPKTKISSTLQITPLVLALLITILEYAQSVSM</sequence>
<protein>
    <submittedName>
        <fullName evidence="2">9605_t:CDS:1</fullName>
    </submittedName>
</protein>
<feature type="region of interest" description="Disordered" evidence="1">
    <location>
        <begin position="1"/>
        <end position="22"/>
    </location>
</feature>
<accession>A0A9N9CXM9</accession>
<gene>
    <name evidence="2" type="ORF">DERYTH_LOCUS8378</name>
</gene>
<name>A0A9N9CXM9_9GLOM</name>
<evidence type="ECO:0000313" key="3">
    <source>
        <dbReference type="Proteomes" id="UP000789405"/>
    </source>
</evidence>
<proteinExistence type="predicted"/>